<proteinExistence type="predicted"/>
<dbReference type="Pfam" id="PF13302">
    <property type="entry name" value="Acetyltransf_3"/>
    <property type="match status" value="1"/>
</dbReference>
<dbReference type="PANTHER" id="PTHR43441">
    <property type="entry name" value="RIBOSOMAL-PROTEIN-SERINE ACETYLTRANSFERASE"/>
    <property type="match status" value="1"/>
</dbReference>
<feature type="compositionally biased region" description="Basic and acidic residues" evidence="1">
    <location>
        <begin position="175"/>
        <end position="197"/>
    </location>
</feature>
<organism evidence="3 4">
    <name type="scientific">Streptosporangium saharense</name>
    <dbReference type="NCBI Taxonomy" id="1706840"/>
    <lineage>
        <taxon>Bacteria</taxon>
        <taxon>Bacillati</taxon>
        <taxon>Actinomycetota</taxon>
        <taxon>Actinomycetes</taxon>
        <taxon>Streptosporangiales</taxon>
        <taxon>Streptosporangiaceae</taxon>
        <taxon>Streptosporangium</taxon>
    </lineage>
</organism>
<dbReference type="GO" id="GO:0008999">
    <property type="term" value="F:protein-N-terminal-alanine acetyltransferase activity"/>
    <property type="evidence" value="ECO:0007669"/>
    <property type="project" value="TreeGrafter"/>
</dbReference>
<reference evidence="3 4" key="1">
    <citation type="submission" date="2020-08" db="EMBL/GenBank/DDBJ databases">
        <title>Genomic Encyclopedia of Type Strains, Phase III (KMG-III): the genomes of soil and plant-associated and newly described type strains.</title>
        <authorList>
            <person name="Whitman W."/>
        </authorList>
    </citation>
    <scope>NUCLEOTIDE SEQUENCE [LARGE SCALE GENOMIC DNA]</scope>
    <source>
        <strain evidence="3 4">CECT 8840</strain>
    </source>
</reference>
<dbReference type="GO" id="GO:0005737">
    <property type="term" value="C:cytoplasm"/>
    <property type="evidence" value="ECO:0007669"/>
    <property type="project" value="TreeGrafter"/>
</dbReference>
<name>A0A7W7QRQ0_9ACTN</name>
<dbReference type="PROSITE" id="PS51186">
    <property type="entry name" value="GNAT"/>
    <property type="match status" value="1"/>
</dbReference>
<feature type="region of interest" description="Disordered" evidence="1">
    <location>
        <begin position="175"/>
        <end position="203"/>
    </location>
</feature>
<comment type="caution">
    <text evidence="3">The sequence shown here is derived from an EMBL/GenBank/DDBJ whole genome shotgun (WGS) entry which is preliminary data.</text>
</comment>
<feature type="domain" description="N-acetyltransferase" evidence="2">
    <location>
        <begin position="1"/>
        <end position="166"/>
    </location>
</feature>
<dbReference type="AlphaFoldDB" id="A0A7W7QRQ0"/>
<dbReference type="SUPFAM" id="SSF55729">
    <property type="entry name" value="Acyl-CoA N-acyltransferases (Nat)"/>
    <property type="match status" value="1"/>
</dbReference>
<accession>A0A7W7QRQ0</accession>
<evidence type="ECO:0000313" key="3">
    <source>
        <dbReference type="EMBL" id="MBB4918489.1"/>
    </source>
</evidence>
<keyword evidence="3" id="KW-0012">Acyltransferase</keyword>
<evidence type="ECO:0000259" key="2">
    <source>
        <dbReference type="PROSITE" id="PS51186"/>
    </source>
</evidence>
<dbReference type="InterPro" id="IPR051908">
    <property type="entry name" value="Ribosomal_N-acetyltransferase"/>
</dbReference>
<dbReference type="Gene3D" id="3.40.630.30">
    <property type="match status" value="1"/>
</dbReference>
<dbReference type="EMBL" id="JACHJP010000007">
    <property type="protein sequence ID" value="MBB4918489.1"/>
    <property type="molecule type" value="Genomic_DNA"/>
</dbReference>
<dbReference type="PANTHER" id="PTHR43441:SF11">
    <property type="entry name" value="RIBOSOMAL-PROTEIN-SERINE ACETYLTRANSFERASE"/>
    <property type="match status" value="1"/>
</dbReference>
<evidence type="ECO:0000313" key="4">
    <source>
        <dbReference type="Proteomes" id="UP000552644"/>
    </source>
</evidence>
<dbReference type="InterPro" id="IPR016181">
    <property type="entry name" value="Acyl_CoA_acyltransferase"/>
</dbReference>
<dbReference type="RefSeq" id="WP_312863836.1">
    <property type="nucleotide sequence ID" value="NZ_JACHJP010000007.1"/>
</dbReference>
<dbReference type="InterPro" id="IPR000182">
    <property type="entry name" value="GNAT_dom"/>
</dbReference>
<keyword evidence="4" id="KW-1185">Reference proteome</keyword>
<dbReference type="GO" id="GO:0047663">
    <property type="term" value="F:aminoglycoside 6'-N-acetyltransferase activity"/>
    <property type="evidence" value="ECO:0007669"/>
    <property type="project" value="UniProtKB-EC"/>
</dbReference>
<dbReference type="Proteomes" id="UP000552644">
    <property type="component" value="Unassembled WGS sequence"/>
</dbReference>
<evidence type="ECO:0000256" key="1">
    <source>
        <dbReference type="SAM" id="MobiDB-lite"/>
    </source>
</evidence>
<gene>
    <name evidence="3" type="ORF">FHS44_005619</name>
</gene>
<dbReference type="GO" id="GO:1990189">
    <property type="term" value="F:protein N-terminal-serine acetyltransferase activity"/>
    <property type="evidence" value="ECO:0007669"/>
    <property type="project" value="TreeGrafter"/>
</dbReference>
<keyword evidence="3" id="KW-0808">Transferase</keyword>
<protein>
    <submittedName>
        <fullName evidence="3">Aminoglycoside 6'-N-acetyltransferase</fullName>
        <ecNumber evidence="3">2.3.1.82</ecNumber>
    </submittedName>
</protein>
<sequence length="203" mass="23263">MELRPVVEADLDVFDVAFQGEEGASPYQWFGFTSTVALREALRTRGLLAGADNMLAVTVNGELAGRVEWLERRWGRRDTSLCWEIAIGLLPAWRGRGVGTLAQRELVRYLFTHTRVERVQATTDPENLAEIRCLEKVGFRLEGRVRRAQWRGGRWHDQLLYSLLRDELDELDELREPGELREPDAPDELRDESHDGFARTTGT</sequence>
<dbReference type="EC" id="2.3.1.82" evidence="3"/>